<proteinExistence type="predicted"/>
<comment type="caution">
    <text evidence="2">The sequence shown here is derived from an EMBL/GenBank/DDBJ whole genome shotgun (WGS) entry which is preliminary data.</text>
</comment>
<reference evidence="2 3" key="1">
    <citation type="submission" date="2019-04" db="EMBL/GenBank/DDBJ databases">
        <authorList>
            <person name="Li Y."/>
            <person name="Wang J."/>
        </authorList>
    </citation>
    <scope>NUCLEOTIDE SEQUENCE [LARGE SCALE GENOMIC DNA]</scope>
    <source>
        <strain evidence="2 3">DSM 14668</strain>
    </source>
</reference>
<accession>A0A4U1IXM3</accession>
<dbReference type="Proteomes" id="UP000309215">
    <property type="component" value="Unassembled WGS sequence"/>
</dbReference>
<name>A0A4U1IXM3_9BACT</name>
<organism evidence="2 3">
    <name type="scientific">Polyangium fumosum</name>
    <dbReference type="NCBI Taxonomy" id="889272"/>
    <lineage>
        <taxon>Bacteria</taxon>
        <taxon>Pseudomonadati</taxon>
        <taxon>Myxococcota</taxon>
        <taxon>Polyangia</taxon>
        <taxon>Polyangiales</taxon>
        <taxon>Polyangiaceae</taxon>
        <taxon>Polyangium</taxon>
    </lineage>
</organism>
<evidence type="ECO:0000313" key="3">
    <source>
        <dbReference type="Proteomes" id="UP000309215"/>
    </source>
</evidence>
<sequence length="257" mass="27135">MSKVSEQVQNQIRVSDKVVASARAHGAAVAEILAARSQEVQGPLTKATKASYFAIFEALADGLSRAAAELGKAEEDLAAERADDIPVRASRDAAAAALAMLLGLLRRTIEDHMGAAALATYGLSTESPRVPAKLLQYTKTVARLLGEQPAVVVSPLGSTFDTAVALQSVNKQSGQLEAAVGDDHREARELETALAARDRAAAAWSDAYQGTASTLEGLYRLAGYRDLAEKVRPTQRKLRGEDEGAELEGTEPAPKEG</sequence>
<keyword evidence="3" id="KW-1185">Reference proteome</keyword>
<evidence type="ECO:0000256" key="1">
    <source>
        <dbReference type="SAM" id="MobiDB-lite"/>
    </source>
</evidence>
<dbReference type="AlphaFoldDB" id="A0A4U1IXM3"/>
<evidence type="ECO:0000313" key="2">
    <source>
        <dbReference type="EMBL" id="TKC99319.1"/>
    </source>
</evidence>
<dbReference type="RefSeq" id="WP_136934108.1">
    <property type="nucleotide sequence ID" value="NZ_SSMQ01000058.1"/>
</dbReference>
<gene>
    <name evidence="2" type="ORF">E8A74_38545</name>
</gene>
<dbReference type="EMBL" id="SSMQ01000058">
    <property type="protein sequence ID" value="TKC99319.1"/>
    <property type="molecule type" value="Genomic_DNA"/>
</dbReference>
<dbReference type="OrthoDB" id="5512334at2"/>
<protein>
    <submittedName>
        <fullName evidence="2">Uncharacterized protein</fullName>
    </submittedName>
</protein>
<feature type="region of interest" description="Disordered" evidence="1">
    <location>
        <begin position="232"/>
        <end position="257"/>
    </location>
</feature>
<feature type="compositionally biased region" description="Basic and acidic residues" evidence="1">
    <location>
        <begin position="232"/>
        <end position="242"/>
    </location>
</feature>